<feature type="domain" description="DTW" evidence="5">
    <location>
        <begin position="26"/>
        <end position="243"/>
    </location>
</feature>
<dbReference type="InterPro" id="IPR005636">
    <property type="entry name" value="DTW"/>
</dbReference>
<comment type="caution">
    <text evidence="6">The sequence shown here is derived from an EMBL/GenBank/DDBJ whole genome shotgun (WGS) entry which is preliminary data.</text>
</comment>
<dbReference type="GO" id="GO:0008033">
    <property type="term" value="P:tRNA processing"/>
    <property type="evidence" value="ECO:0007669"/>
    <property type="project" value="UniProtKB-KW"/>
</dbReference>
<reference evidence="7" key="1">
    <citation type="submission" date="2018-08" db="EMBL/GenBank/DDBJ databases">
        <title>Thalassotalea euphylliae genome.</title>
        <authorList>
            <person name="Summers S."/>
            <person name="Rice S.A."/>
            <person name="Freckelton M.L."/>
            <person name="Nedved B.T."/>
            <person name="Hadfield M.G."/>
        </authorList>
    </citation>
    <scope>NUCLEOTIDE SEQUENCE [LARGE SCALE GENOMIC DNA]</scope>
    <source>
        <strain evidence="7">H3</strain>
    </source>
</reference>
<protein>
    <recommendedName>
        <fullName evidence="1">tRNA-uridine aminocarboxypropyltransferase</fullName>
        <ecNumber evidence="1">2.5.1.25</ecNumber>
    </recommendedName>
</protein>
<dbReference type="GO" id="GO:0016432">
    <property type="term" value="F:tRNA-uridine aminocarboxypropyltransferase activity"/>
    <property type="evidence" value="ECO:0007669"/>
    <property type="project" value="UniProtKB-EC"/>
</dbReference>
<name>A0A3E0U6E2_9GAMM</name>
<accession>A0A3E0U6E2</accession>
<dbReference type="PANTHER" id="PTHR21392">
    <property type="entry name" value="TRNA-URIDINE AMINOCARBOXYPROPYLTRANSFERASE 2"/>
    <property type="match status" value="1"/>
</dbReference>
<dbReference type="AlphaFoldDB" id="A0A3E0U6E2"/>
<dbReference type="InterPro" id="IPR039262">
    <property type="entry name" value="DTWD2/TAPT"/>
</dbReference>
<evidence type="ECO:0000313" key="7">
    <source>
        <dbReference type="Proteomes" id="UP000256899"/>
    </source>
</evidence>
<dbReference type="Proteomes" id="UP000256899">
    <property type="component" value="Unassembled WGS sequence"/>
</dbReference>
<evidence type="ECO:0000256" key="4">
    <source>
        <dbReference type="ARBA" id="ARBA00022694"/>
    </source>
</evidence>
<keyword evidence="3" id="KW-0949">S-adenosyl-L-methionine</keyword>
<dbReference type="SMART" id="SM01144">
    <property type="entry name" value="DTW"/>
    <property type="match status" value="1"/>
</dbReference>
<dbReference type="Pfam" id="PF03942">
    <property type="entry name" value="DTW"/>
    <property type="match status" value="1"/>
</dbReference>
<sequence>MNHSVQKLYCYRKGISTKPFNARGKKVVRCEYCQLASDNCICHLRQPSLASAHFAIIMHDAEVLKPSNTARLIADVVPNTSAFIWSRTEPNTQLLALLANPCYQPYVIFPEQYAVASRQVYLNQVPKVAGEGVNEQKVGKQKIPLFVLLDGSWREAKKMFRKSPYLDNFPVVSVCAGADLLKNESKQAENLAANYIREAEVDNQFATAQVAAQLLALNGDHRASQHLSLWFDLFNFQYQKSVCQPNQGRRDALERYQAFINKTAQK</sequence>
<proteinExistence type="predicted"/>
<organism evidence="6 7">
    <name type="scientific">Thalassotalea euphylliae</name>
    <dbReference type="NCBI Taxonomy" id="1655234"/>
    <lineage>
        <taxon>Bacteria</taxon>
        <taxon>Pseudomonadati</taxon>
        <taxon>Pseudomonadota</taxon>
        <taxon>Gammaproteobacteria</taxon>
        <taxon>Alteromonadales</taxon>
        <taxon>Colwelliaceae</taxon>
        <taxon>Thalassotalea</taxon>
    </lineage>
</organism>
<evidence type="ECO:0000256" key="3">
    <source>
        <dbReference type="ARBA" id="ARBA00022691"/>
    </source>
</evidence>
<evidence type="ECO:0000256" key="2">
    <source>
        <dbReference type="ARBA" id="ARBA00022679"/>
    </source>
</evidence>
<evidence type="ECO:0000313" key="6">
    <source>
        <dbReference type="EMBL" id="REL32379.1"/>
    </source>
</evidence>
<keyword evidence="4" id="KW-0819">tRNA processing</keyword>
<keyword evidence="2" id="KW-0808">Transferase</keyword>
<dbReference type="PANTHER" id="PTHR21392:SF1">
    <property type="entry name" value="TRNA-URIDINE AMINOCARBOXYPROPYLTRANSFERASE"/>
    <property type="match status" value="1"/>
</dbReference>
<dbReference type="EMBL" id="QUOT01000001">
    <property type="protein sequence ID" value="REL32379.1"/>
    <property type="molecule type" value="Genomic_DNA"/>
</dbReference>
<keyword evidence="7" id="KW-1185">Reference proteome</keyword>
<gene>
    <name evidence="6" type="ORF">DXX94_17600</name>
</gene>
<evidence type="ECO:0000256" key="1">
    <source>
        <dbReference type="ARBA" id="ARBA00012386"/>
    </source>
</evidence>
<evidence type="ECO:0000259" key="5">
    <source>
        <dbReference type="SMART" id="SM01144"/>
    </source>
</evidence>
<dbReference type="EC" id="2.5.1.25" evidence="1"/>